<name>A0A2C6MC02_9FIRM</name>
<dbReference type="RefSeq" id="WP_099084018.1">
    <property type="nucleotide sequence ID" value="NZ_AWQQ01000118.1"/>
</dbReference>
<sequence length="141" mass="16073">MLSLKYSHTQYQNFVHSLLSKFYLDTHQQITLFTNFPYIAKLWHADLTAIVPLIRNYYSSSTQGAPPKDAVAMLHSLLLMAFKGVTSIPAWIDTLRSDPFFAILSGFIYFGVLTGEWAVENPPWYVTWSAHWIPCAVKLGD</sequence>
<proteinExistence type="predicted"/>
<dbReference type="AlphaFoldDB" id="A0A2C6MC02"/>
<dbReference type="EMBL" id="AWQQ01000118">
    <property type="protein sequence ID" value="PHJ37064.1"/>
    <property type="molecule type" value="Genomic_DNA"/>
</dbReference>
<dbReference type="Proteomes" id="UP000222564">
    <property type="component" value="Unassembled WGS sequence"/>
</dbReference>
<dbReference type="OrthoDB" id="5751230at2"/>
<feature type="domain" description="Transposase InsH N-terminal" evidence="2">
    <location>
        <begin position="46"/>
        <end position="107"/>
    </location>
</feature>
<keyword evidence="1" id="KW-0812">Transmembrane</keyword>
<evidence type="ECO:0000313" key="4">
    <source>
        <dbReference type="Proteomes" id="UP000222564"/>
    </source>
</evidence>
<dbReference type="InterPro" id="IPR008490">
    <property type="entry name" value="Transposase_InsH_N"/>
</dbReference>
<gene>
    <name evidence="3" type="ORF">P378_18595</name>
</gene>
<reference evidence="3 4" key="1">
    <citation type="submission" date="2013-09" db="EMBL/GenBank/DDBJ databases">
        <title>Biodegradation of hydrocarbons in the deep terrestrial subsurface : characterization of a microbial consortium composed of two Desulfotomaculum species originating from a deep geological formation.</title>
        <authorList>
            <person name="Aullo T."/>
            <person name="Berlendis S."/>
            <person name="Lascourreges J.-F."/>
            <person name="Dessort D."/>
            <person name="Saint-Laurent S."/>
            <person name="Schraauwers B."/>
            <person name="Mas J."/>
            <person name="Magot M."/>
            <person name="Ranchou-Peyruse A."/>
        </authorList>
    </citation>
    <scope>NUCLEOTIDE SEQUENCE [LARGE SCALE GENOMIC DNA]</scope>
    <source>
        <strain evidence="3 4">Bs107</strain>
    </source>
</reference>
<keyword evidence="4" id="KW-1185">Reference proteome</keyword>
<keyword evidence="1" id="KW-0472">Membrane</keyword>
<organism evidence="3 4">
    <name type="scientific">Desulforamulus profundi</name>
    <dbReference type="NCBI Taxonomy" id="1383067"/>
    <lineage>
        <taxon>Bacteria</taxon>
        <taxon>Bacillati</taxon>
        <taxon>Bacillota</taxon>
        <taxon>Clostridia</taxon>
        <taxon>Eubacteriales</taxon>
        <taxon>Peptococcaceae</taxon>
        <taxon>Desulforamulus</taxon>
    </lineage>
</organism>
<accession>A0A2C6MC02</accession>
<protein>
    <recommendedName>
        <fullName evidence="2">Transposase InsH N-terminal domain-containing protein</fullName>
    </recommendedName>
</protein>
<comment type="caution">
    <text evidence="3">The sequence shown here is derived from an EMBL/GenBank/DDBJ whole genome shotgun (WGS) entry which is preliminary data.</text>
</comment>
<evidence type="ECO:0000256" key="1">
    <source>
        <dbReference type="SAM" id="Phobius"/>
    </source>
</evidence>
<keyword evidence="1" id="KW-1133">Transmembrane helix</keyword>
<feature type="transmembrane region" description="Helical" evidence="1">
    <location>
        <begin position="99"/>
        <end position="119"/>
    </location>
</feature>
<evidence type="ECO:0000259" key="2">
    <source>
        <dbReference type="Pfam" id="PF05598"/>
    </source>
</evidence>
<evidence type="ECO:0000313" key="3">
    <source>
        <dbReference type="EMBL" id="PHJ37064.1"/>
    </source>
</evidence>
<dbReference type="Pfam" id="PF05598">
    <property type="entry name" value="DUF772"/>
    <property type="match status" value="1"/>
</dbReference>